<reference evidence="2" key="1">
    <citation type="submission" date="2013-03" db="EMBL/GenBank/DDBJ databases">
        <title>The Genome Sequence of Anopheles minimus MINIMUS1.</title>
        <authorList>
            <consortium name="The Broad Institute Genomics Platform"/>
            <person name="Neafsey D.E."/>
            <person name="Walton C."/>
            <person name="Walker B."/>
            <person name="Young S.K."/>
            <person name="Zeng Q."/>
            <person name="Gargeya S."/>
            <person name="Fitzgerald M."/>
            <person name="Haas B."/>
            <person name="Abouelleil A."/>
            <person name="Allen A.W."/>
            <person name="Alvarado L."/>
            <person name="Arachchi H.M."/>
            <person name="Berlin A.M."/>
            <person name="Chapman S.B."/>
            <person name="Gainer-Dewar J."/>
            <person name="Goldberg J."/>
            <person name="Griggs A."/>
            <person name="Gujja S."/>
            <person name="Hansen M."/>
            <person name="Howarth C."/>
            <person name="Imamovic A."/>
            <person name="Ireland A."/>
            <person name="Larimer J."/>
            <person name="McCowan C."/>
            <person name="Murphy C."/>
            <person name="Pearson M."/>
            <person name="Poon T.W."/>
            <person name="Priest M."/>
            <person name="Roberts A."/>
            <person name="Saif S."/>
            <person name="Shea T."/>
            <person name="Sisk P."/>
            <person name="Sykes S."/>
            <person name="Wortman J."/>
            <person name="Nusbaum C."/>
            <person name="Birren B."/>
        </authorList>
    </citation>
    <scope>NUCLEOTIDE SEQUENCE [LARGE SCALE GENOMIC DNA]</scope>
    <source>
        <strain evidence="2">MINIMUS1</strain>
    </source>
</reference>
<reference evidence="1" key="2">
    <citation type="submission" date="2020-05" db="UniProtKB">
        <authorList>
            <consortium name="EnsemblMetazoa"/>
        </authorList>
    </citation>
    <scope>IDENTIFICATION</scope>
    <source>
        <strain evidence="1">MINIMUS1</strain>
    </source>
</reference>
<dbReference type="Proteomes" id="UP000075920">
    <property type="component" value="Unassembled WGS sequence"/>
</dbReference>
<sequence>MVSTLSSTFEFSCYFSPCDRFHVTHSLKTKLPVDLCNVLVFHVDAFYRFALREKNFLVIRQLVVQFVEKQHGRSREFLNFRLSLKHIPGKGFC</sequence>
<dbReference type="AlphaFoldDB" id="A0A182WNJ9"/>
<organism evidence="1 2">
    <name type="scientific">Anopheles minimus</name>
    <dbReference type="NCBI Taxonomy" id="112268"/>
    <lineage>
        <taxon>Eukaryota</taxon>
        <taxon>Metazoa</taxon>
        <taxon>Ecdysozoa</taxon>
        <taxon>Arthropoda</taxon>
        <taxon>Hexapoda</taxon>
        <taxon>Insecta</taxon>
        <taxon>Pterygota</taxon>
        <taxon>Neoptera</taxon>
        <taxon>Endopterygota</taxon>
        <taxon>Diptera</taxon>
        <taxon>Nematocera</taxon>
        <taxon>Culicoidea</taxon>
        <taxon>Culicidae</taxon>
        <taxon>Anophelinae</taxon>
        <taxon>Anopheles</taxon>
    </lineage>
</organism>
<accession>A0A182WNJ9</accession>
<dbReference type="EnsemblMetazoa" id="AMIN014286-RA">
    <property type="protein sequence ID" value="AMIN014286-PA"/>
    <property type="gene ID" value="AMIN014286"/>
</dbReference>
<evidence type="ECO:0000313" key="1">
    <source>
        <dbReference type="EnsemblMetazoa" id="AMIN014286-PA"/>
    </source>
</evidence>
<evidence type="ECO:0000313" key="2">
    <source>
        <dbReference type="Proteomes" id="UP000075920"/>
    </source>
</evidence>
<keyword evidence="2" id="KW-1185">Reference proteome</keyword>
<name>A0A182WNJ9_9DIPT</name>
<proteinExistence type="predicted"/>
<dbReference type="VEuPathDB" id="VectorBase:AMIN014286"/>
<protein>
    <submittedName>
        <fullName evidence="1">Uncharacterized protein</fullName>
    </submittedName>
</protein>